<proteinExistence type="predicted"/>
<gene>
    <name evidence="1" type="ORF">A3A74_06715</name>
</gene>
<dbReference type="STRING" id="1802055.A3A74_06715"/>
<organism evidence="1 2">
    <name type="scientific">Candidatus Roizmanbacteria bacterium RIFCSPLOWO2_01_FULL_35_13</name>
    <dbReference type="NCBI Taxonomy" id="1802055"/>
    <lineage>
        <taxon>Bacteria</taxon>
        <taxon>Candidatus Roizmaniibacteriota</taxon>
    </lineage>
</organism>
<sequence>MPNEKVNKYAVKTPENIKSNLKYEIGAYIFRRKGKKCDKKTIDVPFNRFEGIEASSSIALDEARRVYPMTTGYFDHFANYEPISKLGISY</sequence>
<reference evidence="1 2" key="1">
    <citation type="journal article" date="2016" name="Nat. Commun.">
        <title>Thousands of microbial genomes shed light on interconnected biogeochemical processes in an aquifer system.</title>
        <authorList>
            <person name="Anantharaman K."/>
            <person name="Brown C.T."/>
            <person name="Hug L.A."/>
            <person name="Sharon I."/>
            <person name="Castelle C.J."/>
            <person name="Probst A.J."/>
            <person name="Thomas B.C."/>
            <person name="Singh A."/>
            <person name="Wilkins M.J."/>
            <person name="Karaoz U."/>
            <person name="Brodie E.L."/>
            <person name="Williams K.H."/>
            <person name="Hubbard S.S."/>
            <person name="Banfield J.F."/>
        </authorList>
    </citation>
    <scope>NUCLEOTIDE SEQUENCE [LARGE SCALE GENOMIC DNA]</scope>
</reference>
<accession>A0A1F7IA06</accession>
<dbReference type="AlphaFoldDB" id="A0A1F7IA06"/>
<name>A0A1F7IA06_9BACT</name>
<dbReference type="Proteomes" id="UP000179270">
    <property type="component" value="Unassembled WGS sequence"/>
</dbReference>
<comment type="caution">
    <text evidence="1">The sequence shown here is derived from an EMBL/GenBank/DDBJ whole genome shotgun (WGS) entry which is preliminary data.</text>
</comment>
<dbReference type="EMBL" id="MGAF01000035">
    <property type="protein sequence ID" value="OGK40179.1"/>
    <property type="molecule type" value="Genomic_DNA"/>
</dbReference>
<evidence type="ECO:0000313" key="1">
    <source>
        <dbReference type="EMBL" id="OGK40179.1"/>
    </source>
</evidence>
<evidence type="ECO:0000313" key="2">
    <source>
        <dbReference type="Proteomes" id="UP000179270"/>
    </source>
</evidence>
<protein>
    <submittedName>
        <fullName evidence="1">Uncharacterized protein</fullName>
    </submittedName>
</protein>